<protein>
    <submittedName>
        <fullName evidence="1">Uncharacterized protein</fullName>
    </submittedName>
</protein>
<evidence type="ECO:0000313" key="2">
    <source>
        <dbReference type="Proteomes" id="UP001157502"/>
    </source>
</evidence>
<organism evidence="1 2">
    <name type="scientific">Dallia pectoralis</name>
    <name type="common">Alaska blackfish</name>
    <dbReference type="NCBI Taxonomy" id="75939"/>
    <lineage>
        <taxon>Eukaryota</taxon>
        <taxon>Metazoa</taxon>
        <taxon>Chordata</taxon>
        <taxon>Craniata</taxon>
        <taxon>Vertebrata</taxon>
        <taxon>Euteleostomi</taxon>
        <taxon>Actinopterygii</taxon>
        <taxon>Neopterygii</taxon>
        <taxon>Teleostei</taxon>
        <taxon>Protacanthopterygii</taxon>
        <taxon>Esociformes</taxon>
        <taxon>Umbridae</taxon>
        <taxon>Dallia</taxon>
    </lineage>
</organism>
<accession>A0ACC2FFR5</accession>
<keyword evidence="2" id="KW-1185">Reference proteome</keyword>
<reference evidence="1" key="1">
    <citation type="submission" date="2021-05" db="EMBL/GenBank/DDBJ databases">
        <authorList>
            <person name="Pan Q."/>
            <person name="Jouanno E."/>
            <person name="Zahm M."/>
            <person name="Klopp C."/>
            <person name="Cabau C."/>
            <person name="Louis A."/>
            <person name="Berthelot C."/>
            <person name="Parey E."/>
            <person name="Roest Crollius H."/>
            <person name="Montfort J."/>
            <person name="Robinson-Rechavi M."/>
            <person name="Bouchez O."/>
            <person name="Lampietro C."/>
            <person name="Lopez Roques C."/>
            <person name="Donnadieu C."/>
            <person name="Postlethwait J."/>
            <person name="Bobe J."/>
            <person name="Dillon D."/>
            <person name="Chandos A."/>
            <person name="von Hippel F."/>
            <person name="Guiguen Y."/>
        </authorList>
    </citation>
    <scope>NUCLEOTIDE SEQUENCE</scope>
    <source>
        <strain evidence="1">YG-Jan2019</strain>
    </source>
</reference>
<comment type="caution">
    <text evidence="1">The sequence shown here is derived from an EMBL/GenBank/DDBJ whole genome shotgun (WGS) entry which is preliminary data.</text>
</comment>
<name>A0ACC2FFR5_DALPE</name>
<sequence length="247" mass="27247">MVRQKHWIIRLNMVLLLYLLACIVPCPVSAITTTSPPEVHALRGDDVSLTCTFVSSSRATSLMSVDWTYKPATGGPQQTFFHFSSQLLPPKEGQFIGRVKWSGSPARGVASIQLLNASLSDNGTYSCTVRNPPDVHGSPTSQTILTVTPRVSGLRFSDVAVLLAFILLPSMAISLVLLCRMCCTVEDQNHARGYRSPIEVTSGEESDLRSVQYKSTTCCDIHMLDSDYEDDYLEMQRQVKGEVESHC</sequence>
<gene>
    <name evidence="1" type="ORF">DPEC_G00298170</name>
</gene>
<evidence type="ECO:0000313" key="1">
    <source>
        <dbReference type="EMBL" id="KAJ7990231.1"/>
    </source>
</evidence>
<proteinExistence type="predicted"/>
<dbReference type="Proteomes" id="UP001157502">
    <property type="component" value="Chromosome 28"/>
</dbReference>
<dbReference type="EMBL" id="CM055755">
    <property type="protein sequence ID" value="KAJ7990231.1"/>
    <property type="molecule type" value="Genomic_DNA"/>
</dbReference>